<protein>
    <submittedName>
        <fullName evidence="6">HTH-type transcriptional repressor FabR</fullName>
    </submittedName>
</protein>
<dbReference type="PROSITE" id="PS50977">
    <property type="entry name" value="HTH_TETR_2"/>
    <property type="match status" value="1"/>
</dbReference>
<evidence type="ECO:0000256" key="4">
    <source>
        <dbReference type="PROSITE-ProRule" id="PRU00335"/>
    </source>
</evidence>
<dbReference type="PANTHER" id="PTHR30055">
    <property type="entry name" value="HTH-TYPE TRANSCRIPTIONAL REGULATOR RUTR"/>
    <property type="match status" value="1"/>
</dbReference>
<dbReference type="EMBL" id="MLCB01000148">
    <property type="protein sequence ID" value="OJI93291.1"/>
    <property type="molecule type" value="Genomic_DNA"/>
</dbReference>
<sequence length="215" mass="23769">MSSLLTWLTERHPNVNAVDMAQKKATYHHGDLLVQIERIAWEKVRESGADNLSLRSCARDAGVDPAAVYRHFKSKDALLARLASKAFLELAQAMEAGEARFVEIDPKGALVQIGMAYIGYAVREPHIFQMMFDIAGRCKRDGIAGFVIEDRSAHGILVNAVERLQPTFDQDVHVFTLWSVVHGFAKLANSGLGPAPDDLEHLAHALCENVAELIR</sequence>
<evidence type="ECO:0000256" key="1">
    <source>
        <dbReference type="ARBA" id="ARBA00023015"/>
    </source>
</evidence>
<dbReference type="GO" id="GO:0000976">
    <property type="term" value="F:transcription cis-regulatory region binding"/>
    <property type="evidence" value="ECO:0007669"/>
    <property type="project" value="TreeGrafter"/>
</dbReference>
<dbReference type="InterPro" id="IPR036271">
    <property type="entry name" value="Tet_transcr_reg_TetR-rel_C_sf"/>
</dbReference>
<dbReference type="PANTHER" id="PTHR30055:SF220">
    <property type="entry name" value="TETR-FAMILY REGULATORY PROTEIN"/>
    <property type="match status" value="1"/>
</dbReference>
<organism evidence="6 7">
    <name type="scientific">Planktotalea frisia</name>
    <dbReference type="NCBI Taxonomy" id="696762"/>
    <lineage>
        <taxon>Bacteria</taxon>
        <taxon>Pseudomonadati</taxon>
        <taxon>Pseudomonadota</taxon>
        <taxon>Alphaproteobacteria</taxon>
        <taxon>Rhodobacterales</taxon>
        <taxon>Paracoccaceae</taxon>
        <taxon>Planktotalea</taxon>
    </lineage>
</organism>
<dbReference type="AlphaFoldDB" id="A0A1L9NVP9"/>
<dbReference type="STRING" id="696762.PFRI_24880"/>
<feature type="DNA-binding region" description="H-T-H motif" evidence="4">
    <location>
        <begin position="53"/>
        <end position="72"/>
    </location>
</feature>
<keyword evidence="3" id="KW-0804">Transcription</keyword>
<evidence type="ECO:0000256" key="2">
    <source>
        <dbReference type="ARBA" id="ARBA00023125"/>
    </source>
</evidence>
<dbReference type="GO" id="GO:0003700">
    <property type="term" value="F:DNA-binding transcription factor activity"/>
    <property type="evidence" value="ECO:0007669"/>
    <property type="project" value="TreeGrafter"/>
</dbReference>
<name>A0A1L9NVP9_9RHOB</name>
<dbReference type="InterPro" id="IPR001647">
    <property type="entry name" value="HTH_TetR"/>
</dbReference>
<dbReference type="Proteomes" id="UP000184514">
    <property type="component" value="Unassembled WGS sequence"/>
</dbReference>
<gene>
    <name evidence="6" type="primary">fabR</name>
    <name evidence="6" type="ORF">PFRI_24880</name>
</gene>
<dbReference type="Gene3D" id="1.10.357.10">
    <property type="entry name" value="Tetracycline Repressor, domain 2"/>
    <property type="match status" value="1"/>
</dbReference>
<keyword evidence="1" id="KW-0805">Transcription regulation</keyword>
<dbReference type="InterPro" id="IPR009057">
    <property type="entry name" value="Homeodomain-like_sf"/>
</dbReference>
<dbReference type="OrthoDB" id="7056813at2"/>
<keyword evidence="7" id="KW-1185">Reference proteome</keyword>
<dbReference type="SUPFAM" id="SSF46689">
    <property type="entry name" value="Homeodomain-like"/>
    <property type="match status" value="1"/>
</dbReference>
<reference evidence="6 7" key="1">
    <citation type="submission" date="2016-10" db="EMBL/GenBank/DDBJ databases">
        <title>Genome sequence of Planktotalea frisia SH6-1.</title>
        <authorList>
            <person name="Poehlein A."/>
            <person name="Bakenhus I."/>
            <person name="Voget S."/>
            <person name="Brinkhoff T."/>
            <person name="Simon M."/>
        </authorList>
    </citation>
    <scope>NUCLEOTIDE SEQUENCE [LARGE SCALE GENOMIC DNA]</scope>
    <source>
        <strain evidence="6 7">SH6-1</strain>
    </source>
</reference>
<dbReference type="Pfam" id="PF13305">
    <property type="entry name" value="TetR_C_33"/>
    <property type="match status" value="1"/>
</dbReference>
<evidence type="ECO:0000259" key="5">
    <source>
        <dbReference type="PROSITE" id="PS50977"/>
    </source>
</evidence>
<comment type="caution">
    <text evidence="6">The sequence shown here is derived from an EMBL/GenBank/DDBJ whole genome shotgun (WGS) entry which is preliminary data.</text>
</comment>
<dbReference type="SUPFAM" id="SSF48498">
    <property type="entry name" value="Tetracyclin repressor-like, C-terminal domain"/>
    <property type="match status" value="1"/>
</dbReference>
<dbReference type="Pfam" id="PF00440">
    <property type="entry name" value="TetR_N"/>
    <property type="match status" value="1"/>
</dbReference>
<accession>A0A1L9NVP9</accession>
<feature type="domain" description="HTH tetR-type" evidence="5">
    <location>
        <begin position="30"/>
        <end position="90"/>
    </location>
</feature>
<proteinExistence type="predicted"/>
<evidence type="ECO:0000313" key="7">
    <source>
        <dbReference type="Proteomes" id="UP000184514"/>
    </source>
</evidence>
<dbReference type="InterPro" id="IPR050109">
    <property type="entry name" value="HTH-type_TetR-like_transc_reg"/>
</dbReference>
<keyword evidence="2 4" id="KW-0238">DNA-binding</keyword>
<evidence type="ECO:0000313" key="6">
    <source>
        <dbReference type="EMBL" id="OJI93291.1"/>
    </source>
</evidence>
<dbReference type="InterPro" id="IPR025996">
    <property type="entry name" value="MT1864/Rv1816-like_C"/>
</dbReference>
<evidence type="ECO:0000256" key="3">
    <source>
        <dbReference type="ARBA" id="ARBA00023163"/>
    </source>
</evidence>